<feature type="compositionally biased region" description="Polar residues" evidence="1">
    <location>
        <begin position="1"/>
        <end position="16"/>
    </location>
</feature>
<feature type="region of interest" description="Disordered" evidence="1">
    <location>
        <begin position="1"/>
        <end position="20"/>
    </location>
</feature>
<dbReference type="InterPro" id="IPR001810">
    <property type="entry name" value="F-box_dom"/>
</dbReference>
<evidence type="ECO:0008006" key="6">
    <source>
        <dbReference type="Google" id="ProtNLM"/>
    </source>
</evidence>
<accession>A0ABC9DAU7</accession>
<dbReference type="InterPro" id="IPR056594">
    <property type="entry name" value="AT5G49610-like_b-prop"/>
</dbReference>
<dbReference type="InterPro" id="IPR036047">
    <property type="entry name" value="F-box-like_dom_sf"/>
</dbReference>
<dbReference type="Pfam" id="PF23635">
    <property type="entry name" value="Beta-prop_AT5G49610-like"/>
    <property type="match status" value="1"/>
</dbReference>
<dbReference type="PANTHER" id="PTHR32133">
    <property type="entry name" value="OS07G0120400 PROTEIN"/>
    <property type="match status" value="1"/>
</dbReference>
<dbReference type="Pfam" id="PF00646">
    <property type="entry name" value="F-box"/>
    <property type="match status" value="1"/>
</dbReference>
<gene>
    <name evidence="4" type="ORF">URODEC1_LOCUS83635</name>
</gene>
<evidence type="ECO:0000313" key="4">
    <source>
        <dbReference type="EMBL" id="CAL5035758.1"/>
    </source>
</evidence>
<dbReference type="Proteomes" id="UP001497457">
    <property type="component" value="Chromosome 32b"/>
</dbReference>
<dbReference type="SUPFAM" id="SSF81383">
    <property type="entry name" value="F-box domain"/>
    <property type="match status" value="1"/>
</dbReference>
<keyword evidence="5" id="KW-1185">Reference proteome</keyword>
<protein>
    <recommendedName>
        <fullName evidence="6">F-box domain-containing protein</fullName>
    </recommendedName>
</protein>
<evidence type="ECO:0000259" key="3">
    <source>
        <dbReference type="Pfam" id="PF23635"/>
    </source>
</evidence>
<dbReference type="EMBL" id="OZ075142">
    <property type="protein sequence ID" value="CAL5035758.1"/>
    <property type="molecule type" value="Genomic_DNA"/>
</dbReference>
<sequence>MMSSEGSMIRGGSSSPAPLPDNDDLLREIFLRLPPRPSSLPRASLVCKRWGCLVSDPQFLRRFTAFHHGRRQQQPPLLGFFVEDQHGYPSFTPTLDPPDRVPSARLSLQAPRRGDLCYFLGFRHGLALIHNKTRHHITLWDPVEGSRRRVAVPQAWFDNSDPRLDVCNAALLCDDGHHAGRAPLDAFKVVLVRTDDVWSDADPHAFNSLYDSTTGVWGDLISTSITAPLLMLTPSILVGDSLCWLLRGYGNTGILVFDLAKNSLAQINAPVDDHITGKSRLQILWMEDSGLGLAVLSGVRMQLWEGKASSEAGVGWTLQKTIQLNQLLSLRSSIDESWAMIHGYDEDGHVIFVSIDHEVFTIELKSMQFKNLFRTNNTPAYHPYRSFCIRGSGDVGADILNRT</sequence>
<evidence type="ECO:0000313" key="5">
    <source>
        <dbReference type="Proteomes" id="UP001497457"/>
    </source>
</evidence>
<name>A0ABC9DAU7_9POAL</name>
<feature type="domain" description="F-box protein AT5G49610-like beta-propeller" evidence="3">
    <location>
        <begin position="128"/>
        <end position="376"/>
    </location>
</feature>
<feature type="domain" description="F-box" evidence="2">
    <location>
        <begin position="23"/>
        <end position="61"/>
    </location>
</feature>
<evidence type="ECO:0000259" key="2">
    <source>
        <dbReference type="Pfam" id="PF00646"/>
    </source>
</evidence>
<dbReference type="PANTHER" id="PTHR32133:SF134">
    <property type="entry name" value="OS05G0320100 PROTEIN"/>
    <property type="match status" value="1"/>
</dbReference>
<proteinExistence type="predicted"/>
<evidence type="ECO:0000256" key="1">
    <source>
        <dbReference type="SAM" id="MobiDB-lite"/>
    </source>
</evidence>
<reference evidence="4" key="1">
    <citation type="submission" date="2024-10" db="EMBL/GenBank/DDBJ databases">
        <authorList>
            <person name="Ryan C."/>
        </authorList>
    </citation>
    <scope>NUCLEOTIDE SEQUENCE [LARGE SCALE GENOMIC DNA]</scope>
</reference>
<organism evidence="4 5">
    <name type="scientific">Urochloa decumbens</name>
    <dbReference type="NCBI Taxonomy" id="240449"/>
    <lineage>
        <taxon>Eukaryota</taxon>
        <taxon>Viridiplantae</taxon>
        <taxon>Streptophyta</taxon>
        <taxon>Embryophyta</taxon>
        <taxon>Tracheophyta</taxon>
        <taxon>Spermatophyta</taxon>
        <taxon>Magnoliopsida</taxon>
        <taxon>Liliopsida</taxon>
        <taxon>Poales</taxon>
        <taxon>Poaceae</taxon>
        <taxon>PACMAD clade</taxon>
        <taxon>Panicoideae</taxon>
        <taxon>Panicodae</taxon>
        <taxon>Paniceae</taxon>
        <taxon>Melinidinae</taxon>
        <taxon>Urochloa</taxon>
    </lineage>
</organism>
<dbReference type="AlphaFoldDB" id="A0ABC9DAU7"/>
<dbReference type="Gene3D" id="1.20.1280.50">
    <property type="match status" value="1"/>
</dbReference>